<accession>A0A8H7RR05</accession>
<reference evidence="2 3" key="1">
    <citation type="submission" date="2020-12" db="EMBL/GenBank/DDBJ databases">
        <title>Metabolic potential, ecology and presence of endohyphal bacteria is reflected in genomic diversity of Mucoromycotina.</title>
        <authorList>
            <person name="Muszewska A."/>
            <person name="Okrasinska A."/>
            <person name="Steczkiewicz K."/>
            <person name="Drgas O."/>
            <person name="Orlowska M."/>
            <person name="Perlinska-Lenart U."/>
            <person name="Aleksandrzak-Piekarczyk T."/>
            <person name="Szatraj K."/>
            <person name="Zielenkiewicz U."/>
            <person name="Pilsyk S."/>
            <person name="Malc E."/>
            <person name="Mieczkowski P."/>
            <person name="Kruszewska J.S."/>
            <person name="Biernat P."/>
            <person name="Pawlowska J."/>
        </authorList>
    </citation>
    <scope>NUCLEOTIDE SEQUENCE [LARGE SCALE GENOMIC DNA]</scope>
    <source>
        <strain evidence="2 3">CBS 142.35</strain>
    </source>
</reference>
<dbReference type="EMBL" id="JAEPRB010000512">
    <property type="protein sequence ID" value="KAG2215479.1"/>
    <property type="molecule type" value="Genomic_DNA"/>
</dbReference>
<feature type="coiled-coil region" evidence="1">
    <location>
        <begin position="22"/>
        <end position="230"/>
    </location>
</feature>
<evidence type="ECO:0000313" key="3">
    <source>
        <dbReference type="Proteomes" id="UP000646827"/>
    </source>
</evidence>
<comment type="caution">
    <text evidence="2">The sequence shown here is derived from an EMBL/GenBank/DDBJ whole genome shotgun (WGS) entry which is preliminary data.</text>
</comment>
<protein>
    <recommendedName>
        <fullName evidence="4">SWI5-dependent HO expression protein 3</fullName>
    </recommendedName>
</protein>
<dbReference type="AlphaFoldDB" id="A0A8H7RR05"/>
<name>A0A8H7RR05_9FUNG</name>
<evidence type="ECO:0000256" key="1">
    <source>
        <dbReference type="SAM" id="Coils"/>
    </source>
</evidence>
<keyword evidence="1" id="KW-0175">Coiled coil</keyword>
<dbReference type="Proteomes" id="UP000646827">
    <property type="component" value="Unassembled WGS sequence"/>
</dbReference>
<keyword evidence="3" id="KW-1185">Reference proteome</keyword>
<sequence>MIQTSNSVMSNGVHNSRSGKVLVQLQQQWETIQKELASTQQQLQVAKEAKKQNTLQAQEYAESNTQYRSEIQTLMRSLDSKQQQLNGTKKSSQSMETEVKKLKHEAHVARKELEAALEKHRNAEEEHARLAQHYKILNESMTSGPQRELDCLRHELQVVKAQLAIMTERCHLLTKLCESRAYQWAEEQRDKIEELQKMRDQVQETNQEFVERVREELQMLSNTAEEKDGDLQMAVNRCQTEVSDLVITIRTYAKEDN</sequence>
<gene>
    <name evidence="2" type="ORF">INT45_000888</name>
</gene>
<evidence type="ECO:0008006" key="4">
    <source>
        <dbReference type="Google" id="ProtNLM"/>
    </source>
</evidence>
<evidence type="ECO:0000313" key="2">
    <source>
        <dbReference type="EMBL" id="KAG2215479.1"/>
    </source>
</evidence>
<organism evidence="2 3">
    <name type="scientific">Circinella minor</name>
    <dbReference type="NCBI Taxonomy" id="1195481"/>
    <lineage>
        <taxon>Eukaryota</taxon>
        <taxon>Fungi</taxon>
        <taxon>Fungi incertae sedis</taxon>
        <taxon>Mucoromycota</taxon>
        <taxon>Mucoromycotina</taxon>
        <taxon>Mucoromycetes</taxon>
        <taxon>Mucorales</taxon>
        <taxon>Lichtheimiaceae</taxon>
        <taxon>Circinella</taxon>
    </lineage>
</organism>
<proteinExistence type="predicted"/>
<dbReference type="OrthoDB" id="2261617at2759"/>